<keyword evidence="2" id="KW-0472">Membrane</keyword>
<comment type="subcellular location">
    <subcellularLocation>
        <location evidence="1">Membrane</location>
        <topology evidence="1">Single-pass type I membrane protein</topology>
    </subcellularLocation>
</comment>
<reference evidence="4" key="1">
    <citation type="submission" date="2019-11" db="EMBL/GenBank/DDBJ databases">
        <authorList>
            <person name="Liu Y."/>
            <person name="Hou J."/>
            <person name="Li T.-Q."/>
            <person name="Guan C.-H."/>
            <person name="Wu X."/>
            <person name="Wu H.-Z."/>
            <person name="Ling F."/>
            <person name="Zhang R."/>
            <person name="Shi X.-G."/>
            <person name="Ren J.-P."/>
            <person name="Chen E.-F."/>
            <person name="Sun J.-M."/>
        </authorList>
    </citation>
    <scope>NUCLEOTIDE SEQUENCE</scope>
    <source>
        <strain evidence="4">Adult_tree_wgs_1</strain>
        <tissue evidence="4">Leaves</tissue>
    </source>
</reference>
<name>A0A834LB85_RHOSS</name>
<evidence type="ECO:0000256" key="2">
    <source>
        <dbReference type="SAM" id="Phobius"/>
    </source>
</evidence>
<dbReference type="InterPro" id="IPR001245">
    <property type="entry name" value="Ser-Thr/Tyr_kinase_cat_dom"/>
</dbReference>
<keyword evidence="5" id="KW-1185">Reference proteome</keyword>
<feature type="domain" description="Protein kinase" evidence="3">
    <location>
        <begin position="117"/>
        <end position="376"/>
    </location>
</feature>
<dbReference type="GO" id="GO:0016020">
    <property type="term" value="C:membrane"/>
    <property type="evidence" value="ECO:0007669"/>
    <property type="project" value="UniProtKB-SubCell"/>
</dbReference>
<keyword evidence="2" id="KW-0812">Transmembrane</keyword>
<keyword evidence="2" id="KW-1133">Transmembrane helix</keyword>
<proteinExistence type="predicted"/>
<dbReference type="SUPFAM" id="SSF56112">
    <property type="entry name" value="Protein kinase-like (PK-like)"/>
    <property type="match status" value="1"/>
</dbReference>
<dbReference type="Gene3D" id="3.30.200.20">
    <property type="entry name" value="Phosphorylase Kinase, domain 1"/>
    <property type="match status" value="1"/>
</dbReference>
<accession>A0A834LB85</accession>
<feature type="transmembrane region" description="Helical" evidence="2">
    <location>
        <begin position="20"/>
        <end position="43"/>
    </location>
</feature>
<sequence length="413" mass="47098">MHAIDQIHEFWSSSMDNLEVFLNWFAFGWSVAAVLLFVVTWFYMPNTFADKAMEINMKWRKEKEEKKKTKAQKQLAQFRFQKQTTVDRAQNAKIHMLEKHGSIRMSYSYLLKATNNFSDNNVIGIGKCATLYKAAIGNNGNFLTVKRFRDFPHIEQKFMCEIMTNGQLKHRNLVSLLGFCKEKEEKLLVYNYMANGSLYDWLHPMEVGYKRPTLNWPPRYEITVGIARGLAWLHHNCNYRVTHGNICSKFIFLDKNFDPKISSFGGRMIMTSNSGNLRMRICEKSEFRESDDVYAFGILLVEVVTGKKPEDASNLCEGFDGTLISRNLCNAIDSSLSGKGFDSDISQVLKVALECIGLSLNERPTMLEVYKSLRSIGAKKGSAYTSEIPMQIGDGDGTHVAEHYGIDIIGEVE</sequence>
<dbReference type="InterPro" id="IPR000719">
    <property type="entry name" value="Prot_kinase_dom"/>
</dbReference>
<evidence type="ECO:0000256" key="1">
    <source>
        <dbReference type="ARBA" id="ARBA00004479"/>
    </source>
</evidence>
<dbReference type="Proteomes" id="UP000626092">
    <property type="component" value="Unassembled WGS sequence"/>
</dbReference>
<evidence type="ECO:0000313" key="5">
    <source>
        <dbReference type="Proteomes" id="UP000626092"/>
    </source>
</evidence>
<dbReference type="Gene3D" id="1.10.510.10">
    <property type="entry name" value="Transferase(Phosphotransferase) domain 1"/>
    <property type="match status" value="1"/>
</dbReference>
<gene>
    <name evidence="4" type="ORF">RHSIM_Rhsim09G0002100</name>
</gene>
<dbReference type="GO" id="GO:0004672">
    <property type="term" value="F:protein kinase activity"/>
    <property type="evidence" value="ECO:0007669"/>
    <property type="project" value="InterPro"/>
</dbReference>
<evidence type="ECO:0000313" key="4">
    <source>
        <dbReference type="EMBL" id="KAF7131638.1"/>
    </source>
</evidence>
<dbReference type="InterPro" id="IPR051824">
    <property type="entry name" value="LRR_Rcpt-Like_S/T_Kinase"/>
</dbReference>
<dbReference type="Pfam" id="PF07714">
    <property type="entry name" value="PK_Tyr_Ser-Thr"/>
    <property type="match status" value="1"/>
</dbReference>
<dbReference type="PANTHER" id="PTHR48006:SF88">
    <property type="entry name" value="LRR RECEPTOR-LIKE KINASE FAMILY PROTEIN"/>
    <property type="match status" value="1"/>
</dbReference>
<protein>
    <recommendedName>
        <fullName evidence="3">Protein kinase domain-containing protein</fullName>
    </recommendedName>
</protein>
<organism evidence="4 5">
    <name type="scientific">Rhododendron simsii</name>
    <name type="common">Sims's rhododendron</name>
    <dbReference type="NCBI Taxonomy" id="118357"/>
    <lineage>
        <taxon>Eukaryota</taxon>
        <taxon>Viridiplantae</taxon>
        <taxon>Streptophyta</taxon>
        <taxon>Embryophyta</taxon>
        <taxon>Tracheophyta</taxon>
        <taxon>Spermatophyta</taxon>
        <taxon>Magnoliopsida</taxon>
        <taxon>eudicotyledons</taxon>
        <taxon>Gunneridae</taxon>
        <taxon>Pentapetalae</taxon>
        <taxon>asterids</taxon>
        <taxon>Ericales</taxon>
        <taxon>Ericaceae</taxon>
        <taxon>Ericoideae</taxon>
        <taxon>Rhodoreae</taxon>
        <taxon>Rhododendron</taxon>
    </lineage>
</organism>
<dbReference type="PANTHER" id="PTHR48006">
    <property type="entry name" value="LEUCINE-RICH REPEAT-CONTAINING PROTEIN DDB_G0281931-RELATED"/>
    <property type="match status" value="1"/>
</dbReference>
<dbReference type="InterPro" id="IPR011009">
    <property type="entry name" value="Kinase-like_dom_sf"/>
</dbReference>
<dbReference type="EMBL" id="WJXA01000009">
    <property type="protein sequence ID" value="KAF7131638.1"/>
    <property type="molecule type" value="Genomic_DNA"/>
</dbReference>
<evidence type="ECO:0000259" key="3">
    <source>
        <dbReference type="PROSITE" id="PS50011"/>
    </source>
</evidence>
<dbReference type="PROSITE" id="PS50011">
    <property type="entry name" value="PROTEIN_KINASE_DOM"/>
    <property type="match status" value="1"/>
</dbReference>
<dbReference type="GO" id="GO:0005524">
    <property type="term" value="F:ATP binding"/>
    <property type="evidence" value="ECO:0007669"/>
    <property type="project" value="InterPro"/>
</dbReference>
<comment type="caution">
    <text evidence="4">The sequence shown here is derived from an EMBL/GenBank/DDBJ whole genome shotgun (WGS) entry which is preliminary data.</text>
</comment>
<dbReference type="OrthoDB" id="1890790at2759"/>
<dbReference type="AlphaFoldDB" id="A0A834LB85"/>